<keyword evidence="11" id="KW-0482">Metalloprotease</keyword>
<keyword evidence="16" id="KW-1185">Reference proteome</keyword>
<keyword evidence="12" id="KW-0865">Zymogen</keyword>
<evidence type="ECO:0000256" key="7">
    <source>
        <dbReference type="ARBA" id="ARBA00022729"/>
    </source>
</evidence>
<keyword evidence="5" id="KW-0645">Protease</keyword>
<dbReference type="InterPro" id="IPR003146">
    <property type="entry name" value="M14A_act_pep"/>
</dbReference>
<dbReference type="Gene3D" id="3.40.630.10">
    <property type="entry name" value="Zn peptidases"/>
    <property type="match status" value="1"/>
</dbReference>
<evidence type="ECO:0000256" key="5">
    <source>
        <dbReference type="ARBA" id="ARBA00022670"/>
    </source>
</evidence>
<dbReference type="OrthoDB" id="3626597at2759"/>
<dbReference type="GO" id="GO:0006508">
    <property type="term" value="P:proteolysis"/>
    <property type="evidence" value="ECO:0007669"/>
    <property type="project" value="UniProtKB-KW"/>
</dbReference>
<protein>
    <recommendedName>
        <fullName evidence="14">Peptidase M14 domain-containing protein</fullName>
    </recommendedName>
</protein>
<evidence type="ECO:0000256" key="13">
    <source>
        <dbReference type="PROSITE-ProRule" id="PRU01379"/>
    </source>
</evidence>
<comment type="similarity">
    <text evidence="3 13">Belongs to the peptidase M14 family.</text>
</comment>
<dbReference type="PROSITE" id="PS52035">
    <property type="entry name" value="PEPTIDASE_M14"/>
    <property type="match status" value="1"/>
</dbReference>
<dbReference type="GO" id="GO:0004181">
    <property type="term" value="F:metallocarboxypeptidase activity"/>
    <property type="evidence" value="ECO:0007669"/>
    <property type="project" value="InterPro"/>
</dbReference>
<dbReference type="PANTHER" id="PTHR11705">
    <property type="entry name" value="PROTEASE FAMILY M14 CARBOXYPEPTIDASE A,B"/>
    <property type="match status" value="1"/>
</dbReference>
<evidence type="ECO:0000313" key="15">
    <source>
        <dbReference type="EMBL" id="KXN65435.1"/>
    </source>
</evidence>
<dbReference type="Pfam" id="PF00246">
    <property type="entry name" value="Peptidase_M14"/>
    <property type="match status" value="1"/>
</dbReference>
<dbReference type="Pfam" id="PF02244">
    <property type="entry name" value="Propep_M14"/>
    <property type="match status" value="1"/>
</dbReference>
<evidence type="ECO:0000256" key="11">
    <source>
        <dbReference type="ARBA" id="ARBA00023049"/>
    </source>
</evidence>
<dbReference type="InterPro" id="IPR057246">
    <property type="entry name" value="CARBOXYPEPT_ZN_1"/>
</dbReference>
<proteinExistence type="inferred from homology"/>
<dbReference type="GO" id="GO:0005615">
    <property type="term" value="C:extracellular space"/>
    <property type="evidence" value="ECO:0007669"/>
    <property type="project" value="TreeGrafter"/>
</dbReference>
<evidence type="ECO:0000259" key="14">
    <source>
        <dbReference type="PROSITE" id="PS52035"/>
    </source>
</evidence>
<dbReference type="Proteomes" id="UP000070444">
    <property type="component" value="Unassembled WGS sequence"/>
</dbReference>
<evidence type="ECO:0000256" key="3">
    <source>
        <dbReference type="ARBA" id="ARBA00005988"/>
    </source>
</evidence>
<dbReference type="SUPFAM" id="SSF53187">
    <property type="entry name" value="Zn-dependent exopeptidases"/>
    <property type="match status" value="1"/>
</dbReference>
<dbReference type="OMA" id="MYKVNSE"/>
<name>A0A137NRR7_CONC2</name>
<evidence type="ECO:0000256" key="1">
    <source>
        <dbReference type="ARBA" id="ARBA00001947"/>
    </source>
</evidence>
<feature type="domain" description="Peptidase M14" evidence="14">
    <location>
        <begin position="99"/>
        <end position="388"/>
    </location>
</feature>
<evidence type="ECO:0000256" key="9">
    <source>
        <dbReference type="ARBA" id="ARBA00022833"/>
    </source>
</evidence>
<gene>
    <name evidence="15" type="ORF">CONCODRAFT_12973</name>
</gene>
<comment type="function">
    <text evidence="2">Extracellular metalloprotease that contributes to pathogenicity.</text>
</comment>
<accession>A0A137NRR7</accession>
<keyword evidence="9" id="KW-0862">Zinc</keyword>
<evidence type="ECO:0000256" key="2">
    <source>
        <dbReference type="ARBA" id="ARBA00003091"/>
    </source>
</evidence>
<reference evidence="15 16" key="1">
    <citation type="journal article" date="2015" name="Genome Biol. Evol.">
        <title>Phylogenomic analyses indicate that early fungi evolved digesting cell walls of algal ancestors of land plants.</title>
        <authorList>
            <person name="Chang Y."/>
            <person name="Wang S."/>
            <person name="Sekimoto S."/>
            <person name="Aerts A.L."/>
            <person name="Choi C."/>
            <person name="Clum A."/>
            <person name="LaButti K.M."/>
            <person name="Lindquist E.A."/>
            <person name="Yee Ngan C."/>
            <person name="Ohm R.A."/>
            <person name="Salamov A.A."/>
            <person name="Grigoriev I.V."/>
            <person name="Spatafora J.W."/>
            <person name="Berbee M.L."/>
        </authorList>
    </citation>
    <scope>NUCLEOTIDE SEQUENCE [LARGE SCALE GENOMIC DNA]</scope>
    <source>
        <strain evidence="15 16">NRRL 28638</strain>
    </source>
</reference>
<keyword evidence="4" id="KW-0121">Carboxypeptidase</keyword>
<keyword evidence="8" id="KW-0378">Hydrolase</keyword>
<sequence>MRLSIITTPSQVAFYKDHKVIEVSNTPKVNELLEKINADIWSKNNEFSKIRVSPSQFTELKSQLPIDVKFNVLVEDVQKTINDASELEFSAKSEDWFNAYHTYEEIKTWYCQHAQNNVGIVKFVPSIGKTIEGNDIFAVHLTNPNGVAKKKIWFQSLIHAREWITGTTSQYIFNEFLTKRESNPTIKSLLDEAEIIFIPVVNPDGYKYTQKERLWRKNRNGSGVDLNRNYPFMWGGEGGSSNPNSNTYGGPYAGSELETKAIIAYFAAQGKIYGAIDWHSYSELVLRPFGYTEKDATHEAQLKELGDGFRDKVKLNRGKKYISEKGIENYITSGSARDWFYGANTAYGYTIELSPSKGAPNGFVLPPSEIKKVGEDLLPAAIYFIQYVINNPLS</sequence>
<evidence type="ECO:0000256" key="12">
    <source>
        <dbReference type="ARBA" id="ARBA00023145"/>
    </source>
</evidence>
<dbReference type="SUPFAM" id="SSF54897">
    <property type="entry name" value="Protease propeptides/inhibitors"/>
    <property type="match status" value="1"/>
</dbReference>
<organism evidence="15 16">
    <name type="scientific">Conidiobolus coronatus (strain ATCC 28846 / CBS 209.66 / NRRL 28638)</name>
    <name type="common">Delacroixia coronata</name>
    <dbReference type="NCBI Taxonomy" id="796925"/>
    <lineage>
        <taxon>Eukaryota</taxon>
        <taxon>Fungi</taxon>
        <taxon>Fungi incertae sedis</taxon>
        <taxon>Zoopagomycota</taxon>
        <taxon>Entomophthoromycotina</taxon>
        <taxon>Entomophthoromycetes</taxon>
        <taxon>Entomophthorales</taxon>
        <taxon>Ancylistaceae</taxon>
        <taxon>Conidiobolus</taxon>
    </lineage>
</organism>
<dbReference type="EMBL" id="KQ964881">
    <property type="protein sequence ID" value="KXN65435.1"/>
    <property type="molecule type" value="Genomic_DNA"/>
</dbReference>
<keyword evidence="6" id="KW-0479">Metal-binding</keyword>
<feature type="active site" description="Proton donor/acceptor" evidence="13">
    <location>
        <position position="352"/>
    </location>
</feature>
<evidence type="ECO:0000256" key="8">
    <source>
        <dbReference type="ARBA" id="ARBA00022801"/>
    </source>
</evidence>
<keyword evidence="7" id="KW-0732">Signal</keyword>
<dbReference type="PROSITE" id="PS00132">
    <property type="entry name" value="CARBOXYPEPT_ZN_1"/>
    <property type="match status" value="1"/>
</dbReference>
<dbReference type="SMART" id="SM00631">
    <property type="entry name" value="Zn_pept"/>
    <property type="match status" value="1"/>
</dbReference>
<dbReference type="InterPro" id="IPR000834">
    <property type="entry name" value="Peptidase_M14"/>
</dbReference>
<keyword evidence="10" id="KW-0843">Virulence</keyword>
<dbReference type="GO" id="GO:0008270">
    <property type="term" value="F:zinc ion binding"/>
    <property type="evidence" value="ECO:0007669"/>
    <property type="project" value="InterPro"/>
</dbReference>
<evidence type="ECO:0000256" key="6">
    <source>
        <dbReference type="ARBA" id="ARBA00022723"/>
    </source>
</evidence>
<evidence type="ECO:0000256" key="4">
    <source>
        <dbReference type="ARBA" id="ARBA00022645"/>
    </source>
</evidence>
<dbReference type="PRINTS" id="PR00765">
    <property type="entry name" value="CRBOXYPTASEA"/>
</dbReference>
<comment type="cofactor">
    <cofactor evidence="1">
        <name>Zn(2+)</name>
        <dbReference type="ChEBI" id="CHEBI:29105"/>
    </cofactor>
</comment>
<evidence type="ECO:0000313" key="16">
    <source>
        <dbReference type="Proteomes" id="UP000070444"/>
    </source>
</evidence>
<evidence type="ECO:0000256" key="10">
    <source>
        <dbReference type="ARBA" id="ARBA00023026"/>
    </source>
</evidence>
<dbReference type="AlphaFoldDB" id="A0A137NRR7"/>
<dbReference type="FunFam" id="3.40.630.10:FF:000084">
    <property type="entry name" value="Carboxypeptidase B2"/>
    <property type="match status" value="1"/>
</dbReference>
<dbReference type="PANTHER" id="PTHR11705:SF143">
    <property type="entry name" value="SLL0236 PROTEIN"/>
    <property type="match status" value="1"/>
</dbReference>